<evidence type="ECO:0000259" key="9">
    <source>
        <dbReference type="Pfam" id="PF25812"/>
    </source>
</evidence>
<dbReference type="GO" id="GO:0000077">
    <property type="term" value="P:DNA damage checkpoint signaling"/>
    <property type="evidence" value="ECO:0007669"/>
    <property type="project" value="TreeGrafter"/>
</dbReference>
<dbReference type="GO" id="GO:0005634">
    <property type="term" value="C:nucleus"/>
    <property type="evidence" value="ECO:0007669"/>
    <property type="project" value="UniProtKB-SubCell"/>
</dbReference>
<proteinExistence type="inferred from homology"/>
<accession>A0AAF0AWR2</accession>
<evidence type="ECO:0000256" key="6">
    <source>
        <dbReference type="ARBA" id="ARBA00023242"/>
    </source>
</evidence>
<keyword evidence="5" id="KW-0067">ATP-binding</keyword>
<sequence>MQRRSSLRGNTKNPLSKSKRKGKQYSIEFSSQNAKRRRDTRTLPDEEIEAISDEESTPISSDSSFLWFEKYQPTESSELAVHKGKVNAIRQWMSESISHSRLLVLSGPPGCGKSITVRLLAHEMGASLVEWSNPMDTRFKNNQEHDHDQFSLTEKFQRFMSLAETYPELELCSTTKAPKKKDPSKVKKFILLDELPYLSKQTGTLQMFQEVLLSALQSRGSYSIILVLTETKQINSEGNNFQEKELNYGTQILGPELLEHHHVSIIPMNPIATTFMRKAIDNILKKEKIPIQSKSSPFIQELITASEGDLRNALNALQFYLPKKNRQSHSNGNNKKSKNQLEVSIEASEMLDRIASSKDSLYSAMPTIQYKQEDNDDKRKEFQKDIGLGMLHALGKVVWNKREGDDEILSSKSETPPNLPYVKEEHKKLGHECELFGLVSETNAVEKRPSLVDIKTTIEQAGLSGSMFRYGIFENYTDSCLNQMEAHSVSDILSFADTMAIDYPYSYRADEMSLWFAIQGTLWYLPSPVPRKWRQLKFRRWREEDIPNKPLDDYLAIYGKSSTIDHVQTLINNENQALEDPDDPIEDDDPT</sequence>
<comment type="similarity">
    <text evidence="2">Belongs to the rad17/RAD24 family.</text>
</comment>
<organism evidence="10 11">
    <name type="scientific">Schizosaccharomyces osmophilus</name>
    <dbReference type="NCBI Taxonomy" id="2545709"/>
    <lineage>
        <taxon>Eukaryota</taxon>
        <taxon>Fungi</taxon>
        <taxon>Dikarya</taxon>
        <taxon>Ascomycota</taxon>
        <taxon>Taphrinomycotina</taxon>
        <taxon>Schizosaccharomycetes</taxon>
        <taxon>Schizosaccharomycetales</taxon>
        <taxon>Schizosaccharomycetaceae</taxon>
        <taxon>Schizosaccharomyces</taxon>
    </lineage>
</organism>
<evidence type="ECO:0000256" key="8">
    <source>
        <dbReference type="SAM" id="MobiDB-lite"/>
    </source>
</evidence>
<keyword evidence="4" id="KW-0227">DNA damage</keyword>
<evidence type="ECO:0000256" key="1">
    <source>
        <dbReference type="ARBA" id="ARBA00004123"/>
    </source>
</evidence>
<gene>
    <name evidence="10" type="primary">rad17</name>
    <name evidence="10" type="ORF">SOMG_04000</name>
</gene>
<dbReference type="SUPFAM" id="SSF52540">
    <property type="entry name" value="P-loop containing nucleoside triphosphate hydrolases"/>
    <property type="match status" value="1"/>
</dbReference>
<dbReference type="InterPro" id="IPR027417">
    <property type="entry name" value="P-loop_NTPase"/>
</dbReference>
<evidence type="ECO:0000256" key="2">
    <source>
        <dbReference type="ARBA" id="ARBA00006168"/>
    </source>
</evidence>
<evidence type="ECO:0000313" key="10">
    <source>
        <dbReference type="EMBL" id="WBW73623.1"/>
    </source>
</evidence>
<dbReference type="EMBL" id="CP115612">
    <property type="protein sequence ID" value="WBW73623.1"/>
    <property type="molecule type" value="Genomic_DNA"/>
</dbReference>
<dbReference type="PANTHER" id="PTHR12172:SF0">
    <property type="entry name" value="CELL CYCLE CHECKPOINT PROTEIN RAD17"/>
    <property type="match status" value="1"/>
</dbReference>
<dbReference type="GO" id="GO:0003682">
    <property type="term" value="F:chromatin binding"/>
    <property type="evidence" value="ECO:0007669"/>
    <property type="project" value="TreeGrafter"/>
</dbReference>
<dbReference type="KEGG" id="som:SOMG_04000"/>
<comment type="subcellular location">
    <subcellularLocation>
        <location evidence="1">Nucleus</location>
    </subcellularLocation>
</comment>
<feature type="region of interest" description="Disordered" evidence="8">
    <location>
        <begin position="1"/>
        <end position="60"/>
    </location>
</feature>
<keyword evidence="3" id="KW-0547">Nucleotide-binding</keyword>
<feature type="domain" description="Checkpoint protein RAD24-like helical bundle" evidence="9">
    <location>
        <begin position="388"/>
        <end position="501"/>
    </location>
</feature>
<evidence type="ECO:0000256" key="5">
    <source>
        <dbReference type="ARBA" id="ARBA00022840"/>
    </source>
</evidence>
<dbReference type="Proteomes" id="UP001212411">
    <property type="component" value="Chromosome 2"/>
</dbReference>
<dbReference type="GO" id="GO:0005524">
    <property type="term" value="F:ATP binding"/>
    <property type="evidence" value="ECO:0007669"/>
    <property type="project" value="UniProtKB-KW"/>
</dbReference>
<feature type="compositionally biased region" description="Acidic residues" evidence="8">
    <location>
        <begin position="45"/>
        <end position="56"/>
    </location>
</feature>
<dbReference type="PANTHER" id="PTHR12172">
    <property type="entry name" value="CELL CYCLE CHECKPOINT PROTEIN RAD17"/>
    <property type="match status" value="1"/>
</dbReference>
<dbReference type="InterPro" id="IPR057927">
    <property type="entry name" value="RAD24-like_helical"/>
</dbReference>
<dbReference type="Pfam" id="PF25812">
    <property type="entry name" value="RAD24_helical"/>
    <property type="match status" value="1"/>
</dbReference>
<dbReference type="GO" id="GO:0006281">
    <property type="term" value="P:DNA repair"/>
    <property type="evidence" value="ECO:0007669"/>
    <property type="project" value="InterPro"/>
</dbReference>
<reference evidence="10 11" key="1">
    <citation type="journal article" date="2023" name="G3 (Bethesda)">
        <title>A high-quality reference genome for the fission yeast Schizosaccharomyces osmophilus.</title>
        <authorList>
            <person name="Jia G.S."/>
            <person name="Zhang W.C."/>
            <person name="Liang Y."/>
            <person name="Liu X.H."/>
            <person name="Rhind N."/>
            <person name="Pidoux A."/>
            <person name="Brysch-Herzberg M."/>
            <person name="Du L.L."/>
        </authorList>
    </citation>
    <scope>NUCLEOTIDE SEQUENCE [LARGE SCALE GENOMIC DNA]</scope>
    <source>
        <strain evidence="10 11">CBS 15793</strain>
    </source>
</reference>
<evidence type="ECO:0000256" key="3">
    <source>
        <dbReference type="ARBA" id="ARBA00022741"/>
    </source>
</evidence>
<dbReference type="GO" id="GO:0033314">
    <property type="term" value="P:mitotic DNA replication checkpoint signaling"/>
    <property type="evidence" value="ECO:0007669"/>
    <property type="project" value="TreeGrafter"/>
</dbReference>
<evidence type="ECO:0000256" key="4">
    <source>
        <dbReference type="ARBA" id="ARBA00022763"/>
    </source>
</evidence>
<dbReference type="GO" id="GO:0003689">
    <property type="term" value="F:DNA clamp loader activity"/>
    <property type="evidence" value="ECO:0007669"/>
    <property type="project" value="TreeGrafter"/>
</dbReference>
<keyword evidence="7" id="KW-0131">Cell cycle</keyword>
<dbReference type="Pfam" id="PF03215">
    <property type="entry name" value="Rad17"/>
    <property type="match status" value="1"/>
</dbReference>
<evidence type="ECO:0000313" key="11">
    <source>
        <dbReference type="Proteomes" id="UP001212411"/>
    </source>
</evidence>
<evidence type="ECO:0000256" key="7">
    <source>
        <dbReference type="ARBA" id="ARBA00023306"/>
    </source>
</evidence>
<dbReference type="GeneID" id="80877476"/>
<feature type="compositionally biased region" description="Polar residues" evidence="8">
    <location>
        <begin position="7"/>
        <end position="16"/>
    </location>
</feature>
<dbReference type="AlphaFoldDB" id="A0AAF0AWR2"/>
<name>A0AAF0AWR2_9SCHI</name>
<dbReference type="Gene3D" id="3.40.50.300">
    <property type="entry name" value="P-loop containing nucleotide triphosphate hydrolases"/>
    <property type="match status" value="1"/>
</dbReference>
<dbReference type="RefSeq" id="XP_056037866.1">
    <property type="nucleotide sequence ID" value="XM_056182787.1"/>
</dbReference>
<dbReference type="Gene3D" id="1.10.8.60">
    <property type="match status" value="1"/>
</dbReference>
<keyword evidence="6" id="KW-0539">Nucleus</keyword>
<protein>
    <submittedName>
        <fullName evidence="10">RFC related checkpoint protein Rad17</fullName>
    </submittedName>
</protein>
<keyword evidence="11" id="KW-1185">Reference proteome</keyword>
<dbReference type="InterPro" id="IPR004582">
    <property type="entry name" value="Checkpoint_prot_Rad17_Rad24"/>
</dbReference>